<protein>
    <submittedName>
        <fullName evidence="2">Cupin domain-containing protein</fullName>
    </submittedName>
</protein>
<dbReference type="AlphaFoldDB" id="A0A3A4NGF2"/>
<comment type="caution">
    <text evidence="2">The sequence shown here is derived from an EMBL/GenBank/DDBJ whole genome shotgun (WGS) entry which is preliminary data.</text>
</comment>
<accession>A0A3A4NGF2</accession>
<evidence type="ECO:0000313" key="2">
    <source>
        <dbReference type="EMBL" id="RJP16070.1"/>
    </source>
</evidence>
<dbReference type="Pfam" id="PF07883">
    <property type="entry name" value="Cupin_2"/>
    <property type="match status" value="1"/>
</dbReference>
<dbReference type="Gene3D" id="2.60.120.10">
    <property type="entry name" value="Jelly Rolls"/>
    <property type="match status" value="1"/>
</dbReference>
<dbReference type="InterPro" id="IPR011051">
    <property type="entry name" value="RmlC_Cupin_sf"/>
</dbReference>
<sequence length="111" mass="12763">MYFHSKNSLPRKEVLPGIVLRSVYLDNSMMTFFDIQPNSRIPLHKHPHEQISYLVKGKMKMIVGGEERSMQEGDIAIIPPNVEHEVQVGEEPVLAIDAWHPRRADYILDGE</sequence>
<organism evidence="2 3">
    <name type="scientific">Abyssobacteria bacterium (strain SURF_5)</name>
    <dbReference type="NCBI Taxonomy" id="2093360"/>
    <lineage>
        <taxon>Bacteria</taxon>
        <taxon>Pseudomonadati</taxon>
        <taxon>Candidatus Hydrogenedentota</taxon>
        <taxon>Candidatus Abyssobacteria</taxon>
    </lineage>
</organism>
<dbReference type="EMBL" id="QZKU01000128">
    <property type="protein sequence ID" value="RJP16070.1"/>
    <property type="molecule type" value="Genomic_DNA"/>
</dbReference>
<dbReference type="PANTHER" id="PTHR40112">
    <property type="entry name" value="H2HPP ISOMERASE"/>
    <property type="match status" value="1"/>
</dbReference>
<dbReference type="InterPro" id="IPR013096">
    <property type="entry name" value="Cupin_2"/>
</dbReference>
<reference evidence="2 3" key="1">
    <citation type="journal article" date="2017" name="ISME J.">
        <title>Energy and carbon metabolisms in a deep terrestrial subsurface fluid microbial community.</title>
        <authorList>
            <person name="Momper L."/>
            <person name="Jungbluth S.P."/>
            <person name="Lee M.D."/>
            <person name="Amend J.P."/>
        </authorList>
    </citation>
    <scope>NUCLEOTIDE SEQUENCE [LARGE SCALE GENOMIC DNA]</scope>
    <source>
        <strain evidence="2">SURF_5</strain>
    </source>
</reference>
<evidence type="ECO:0000259" key="1">
    <source>
        <dbReference type="Pfam" id="PF07883"/>
    </source>
</evidence>
<dbReference type="SUPFAM" id="SSF51182">
    <property type="entry name" value="RmlC-like cupins"/>
    <property type="match status" value="1"/>
</dbReference>
<dbReference type="PANTHER" id="PTHR40112:SF1">
    <property type="entry name" value="H2HPP ISOMERASE"/>
    <property type="match status" value="1"/>
</dbReference>
<dbReference type="Proteomes" id="UP000265882">
    <property type="component" value="Unassembled WGS sequence"/>
</dbReference>
<dbReference type="InterPro" id="IPR052535">
    <property type="entry name" value="Bacilysin_H2HPP_isomerase"/>
</dbReference>
<dbReference type="InterPro" id="IPR014710">
    <property type="entry name" value="RmlC-like_jellyroll"/>
</dbReference>
<proteinExistence type="predicted"/>
<name>A0A3A4NGF2_ABYX5</name>
<evidence type="ECO:0000313" key="3">
    <source>
        <dbReference type="Proteomes" id="UP000265882"/>
    </source>
</evidence>
<gene>
    <name evidence="2" type="ORF">C4520_18820</name>
</gene>
<dbReference type="CDD" id="cd02238">
    <property type="entry name" value="cupin_KdgF"/>
    <property type="match status" value="1"/>
</dbReference>
<feature type="domain" description="Cupin type-2" evidence="1">
    <location>
        <begin position="32"/>
        <end position="97"/>
    </location>
</feature>